<feature type="compositionally biased region" description="Basic and acidic residues" evidence="1">
    <location>
        <begin position="458"/>
        <end position="469"/>
    </location>
</feature>
<evidence type="ECO:0008006" key="4">
    <source>
        <dbReference type="Google" id="ProtNLM"/>
    </source>
</evidence>
<feature type="region of interest" description="Disordered" evidence="1">
    <location>
        <begin position="422"/>
        <end position="543"/>
    </location>
</feature>
<gene>
    <name evidence="2" type="ORF">PM001_LOCUS23283</name>
</gene>
<feature type="compositionally biased region" description="Polar residues" evidence="1">
    <location>
        <begin position="526"/>
        <end position="536"/>
    </location>
</feature>
<dbReference type="Proteomes" id="UP001162060">
    <property type="component" value="Unassembled WGS sequence"/>
</dbReference>
<proteinExistence type="predicted"/>
<evidence type="ECO:0000313" key="3">
    <source>
        <dbReference type="Proteomes" id="UP001162060"/>
    </source>
</evidence>
<organism evidence="2 3">
    <name type="scientific">Peronospora matthiolae</name>
    <dbReference type="NCBI Taxonomy" id="2874970"/>
    <lineage>
        <taxon>Eukaryota</taxon>
        <taxon>Sar</taxon>
        <taxon>Stramenopiles</taxon>
        <taxon>Oomycota</taxon>
        <taxon>Peronosporomycetes</taxon>
        <taxon>Peronosporales</taxon>
        <taxon>Peronosporaceae</taxon>
        <taxon>Peronospora</taxon>
    </lineage>
</organism>
<evidence type="ECO:0000256" key="1">
    <source>
        <dbReference type="SAM" id="MobiDB-lite"/>
    </source>
</evidence>
<feature type="compositionally biased region" description="Polar residues" evidence="1">
    <location>
        <begin position="1"/>
        <end position="14"/>
    </location>
</feature>
<accession>A0AAV1UWR6</accession>
<dbReference type="PANTHER" id="PTHR37736:SF1">
    <property type="entry name" value="GLYCINE-RICH PROTEIN"/>
    <property type="match status" value="1"/>
</dbReference>
<name>A0AAV1UWR6_9STRA</name>
<dbReference type="EMBL" id="CAKLBY020000229">
    <property type="protein sequence ID" value="CAK7938133.1"/>
    <property type="molecule type" value="Genomic_DNA"/>
</dbReference>
<feature type="compositionally biased region" description="Polar residues" evidence="1">
    <location>
        <begin position="470"/>
        <end position="486"/>
    </location>
</feature>
<sequence>MSSETMSAATTDPSSAPIGPPVAKSSTVSQVKNKKVKGGAAASVAATQADEDDMSTFSSDHPYLSVLYKRMRSHRKKLEKIRALEHARESEGKVLNAQQVALMSNKGTLTKLVAELEMLREQFVAVFKQETQQLEQQKEAGTLPMILTTEAVEQVDATQECHEVKESTDGREDLETQEVPVVQDVVDTETVAPVVVAVDQDTVDRDDFGHVYELLKTLHVVNLHQAIGKDVPMVLDFFSKVVLGNTRPPAELSYEENLLESLEEAKKYLMESDKVFACETTYRDLRAFVDQLVTSSSQASSGKGVAEPVVEGEDFAAVVDETTDVPVVPAEINTMPQISFFTESQLELELANEADAATAVAAVQAETAGVVAAELEYERGAEVCDQHGVRTNVAAQTASFPEPIPVPPFSFVAVATAAGVSDTRVPSPAASAGSSDNDKKEVVPGTTSLQGKNPPRRRGQERWKEKDSNSNRGGTKSGNGSPTNGSKPRRSRGPRTNDETGVAQGGKRSTSKEDGRPRVFRGLRKQNGSPQEQHTGSLIAPHA</sequence>
<evidence type="ECO:0000313" key="2">
    <source>
        <dbReference type="EMBL" id="CAK7938133.1"/>
    </source>
</evidence>
<comment type="caution">
    <text evidence="2">The sequence shown here is derived from an EMBL/GenBank/DDBJ whole genome shotgun (WGS) entry which is preliminary data.</text>
</comment>
<feature type="region of interest" description="Disordered" evidence="1">
    <location>
        <begin position="1"/>
        <end position="56"/>
    </location>
</feature>
<reference evidence="2" key="1">
    <citation type="submission" date="2024-01" db="EMBL/GenBank/DDBJ databases">
        <authorList>
            <person name="Webb A."/>
        </authorList>
    </citation>
    <scope>NUCLEOTIDE SEQUENCE</scope>
    <source>
        <strain evidence="2">Pm1</strain>
    </source>
</reference>
<dbReference type="PANTHER" id="PTHR37736">
    <property type="entry name" value="GLYCINE-RICH PROTEIN"/>
    <property type="match status" value="1"/>
</dbReference>
<dbReference type="AlphaFoldDB" id="A0AAV1UWR6"/>
<protein>
    <recommendedName>
        <fullName evidence="4">Caprin-1 dimerization domain-containing protein</fullName>
    </recommendedName>
</protein>